<dbReference type="GeneID" id="108677934"/>
<dbReference type="KEGG" id="hazt:108677934"/>
<organism evidence="1 2">
    <name type="scientific">Hyalella azteca</name>
    <name type="common">Amphipod</name>
    <dbReference type="NCBI Taxonomy" id="294128"/>
    <lineage>
        <taxon>Eukaryota</taxon>
        <taxon>Metazoa</taxon>
        <taxon>Ecdysozoa</taxon>
        <taxon>Arthropoda</taxon>
        <taxon>Crustacea</taxon>
        <taxon>Multicrustacea</taxon>
        <taxon>Malacostraca</taxon>
        <taxon>Eumalacostraca</taxon>
        <taxon>Peracarida</taxon>
        <taxon>Amphipoda</taxon>
        <taxon>Senticaudata</taxon>
        <taxon>Talitrida</taxon>
        <taxon>Talitroidea</taxon>
        <taxon>Hyalellidae</taxon>
        <taxon>Hyalella</taxon>
    </lineage>
</organism>
<dbReference type="Proteomes" id="UP000694843">
    <property type="component" value="Unplaced"/>
</dbReference>
<gene>
    <name evidence="2" type="primary">LOC108677934</name>
</gene>
<keyword evidence="1" id="KW-1185">Reference proteome</keyword>
<accession>A0A8B7P6Z2</accession>
<sequence>MALSSLRKPLTASSKLSAHYSVLIDPSSVWSPTNHHMLLTILQPFLPHLHCHTLSEAPINKFLDHLLSNKEPEMRTSVPSTSEKSCVKTKSLNGSIPKKEKFILKERNIRPSTYIPKKDNTVQMLMLKGRHEEVLKFLASETNLSKYSFDFETVDKLCYIASLQGSVGLVKKILKNAFTNFYKPTRQLYALQSHLATAEFHAGNHIESLDLLSDLHNAKEISSKYLHINSPYSETLSYPQLISLITSEIYPLRNVTLSILQLVPEVQQDSVWNKAEDLVKDINKLHGFSLPAFTLWKGYFFSPLQPEFTRADSLYELVGVQRLAMRELRCIATLLLKHHNIAQVEHFLQLLLKYEQQSALSPISCLLLSMQCNEGNWRAALEVLHFATSLKLMLSYNSLMRLQQLLHQRRVPIPEQLMHLKAACSVTQSATRNSAKKPPIHYDF</sequence>
<proteinExistence type="predicted"/>
<dbReference type="OrthoDB" id="10550128at2759"/>
<dbReference type="AlphaFoldDB" id="A0A8B7P6Z2"/>
<evidence type="ECO:0000313" key="2">
    <source>
        <dbReference type="RefSeq" id="XP_018021735.1"/>
    </source>
</evidence>
<evidence type="ECO:0000313" key="1">
    <source>
        <dbReference type="Proteomes" id="UP000694843"/>
    </source>
</evidence>
<dbReference type="RefSeq" id="XP_018021735.1">
    <property type="nucleotide sequence ID" value="XM_018166246.2"/>
</dbReference>
<reference evidence="2" key="1">
    <citation type="submission" date="2025-08" db="UniProtKB">
        <authorList>
            <consortium name="RefSeq"/>
        </authorList>
    </citation>
    <scope>IDENTIFICATION</scope>
    <source>
        <tissue evidence="2">Whole organism</tissue>
    </source>
</reference>
<protein>
    <submittedName>
        <fullName evidence="2">Uncharacterized protein LOC108677934</fullName>
    </submittedName>
</protein>
<name>A0A8B7P6Z2_HYAAZ</name>